<reference evidence="1" key="1">
    <citation type="submission" date="2020-06" db="EMBL/GenBank/DDBJ databases">
        <authorList>
            <person name="Li T."/>
            <person name="Hu X."/>
            <person name="Zhang T."/>
            <person name="Song X."/>
            <person name="Zhang H."/>
            <person name="Dai N."/>
            <person name="Sheng W."/>
            <person name="Hou X."/>
            <person name="Wei L."/>
        </authorList>
    </citation>
    <scope>NUCLEOTIDE SEQUENCE</scope>
    <source>
        <strain evidence="1">3651</strain>
        <tissue evidence="1">Leaf</tissue>
    </source>
</reference>
<organism evidence="1 2">
    <name type="scientific">Sesamum alatum</name>
    <dbReference type="NCBI Taxonomy" id="300844"/>
    <lineage>
        <taxon>Eukaryota</taxon>
        <taxon>Viridiplantae</taxon>
        <taxon>Streptophyta</taxon>
        <taxon>Embryophyta</taxon>
        <taxon>Tracheophyta</taxon>
        <taxon>Spermatophyta</taxon>
        <taxon>Magnoliopsida</taxon>
        <taxon>eudicotyledons</taxon>
        <taxon>Gunneridae</taxon>
        <taxon>Pentapetalae</taxon>
        <taxon>asterids</taxon>
        <taxon>lamiids</taxon>
        <taxon>Lamiales</taxon>
        <taxon>Pedaliaceae</taxon>
        <taxon>Sesamum</taxon>
    </lineage>
</organism>
<dbReference type="AlphaFoldDB" id="A0AAE2CN45"/>
<sequence>MHCSCRQPVTSTVEPIAVLPRDHDACSVVLPIVSSQIVSVPLVTAMISHYRPRCRLHRRVSARVPTTTVSPHLIDTSCSRLQSRATLTGAPQRAPWTRSDFRALVVNSTSAKPTFSPSL</sequence>
<dbReference type="EMBL" id="JACGWO010000004">
    <property type="protein sequence ID" value="KAK4428312.1"/>
    <property type="molecule type" value="Genomic_DNA"/>
</dbReference>
<name>A0AAE2CN45_9LAMI</name>
<accession>A0AAE2CN45</accession>
<keyword evidence="2" id="KW-1185">Reference proteome</keyword>
<evidence type="ECO:0000313" key="1">
    <source>
        <dbReference type="EMBL" id="KAK4428312.1"/>
    </source>
</evidence>
<comment type="caution">
    <text evidence="1">The sequence shown here is derived from an EMBL/GenBank/DDBJ whole genome shotgun (WGS) entry which is preliminary data.</text>
</comment>
<reference evidence="1" key="2">
    <citation type="journal article" date="2024" name="Plant">
        <title>Genomic evolution and insights into agronomic trait innovations of Sesamum species.</title>
        <authorList>
            <person name="Miao H."/>
            <person name="Wang L."/>
            <person name="Qu L."/>
            <person name="Liu H."/>
            <person name="Sun Y."/>
            <person name="Le M."/>
            <person name="Wang Q."/>
            <person name="Wei S."/>
            <person name="Zheng Y."/>
            <person name="Lin W."/>
            <person name="Duan Y."/>
            <person name="Cao H."/>
            <person name="Xiong S."/>
            <person name="Wang X."/>
            <person name="Wei L."/>
            <person name="Li C."/>
            <person name="Ma Q."/>
            <person name="Ju M."/>
            <person name="Zhao R."/>
            <person name="Li G."/>
            <person name="Mu C."/>
            <person name="Tian Q."/>
            <person name="Mei H."/>
            <person name="Zhang T."/>
            <person name="Gao T."/>
            <person name="Zhang H."/>
        </authorList>
    </citation>
    <scope>NUCLEOTIDE SEQUENCE</scope>
    <source>
        <strain evidence="1">3651</strain>
    </source>
</reference>
<evidence type="ECO:0000313" key="2">
    <source>
        <dbReference type="Proteomes" id="UP001293254"/>
    </source>
</evidence>
<proteinExistence type="predicted"/>
<dbReference type="Proteomes" id="UP001293254">
    <property type="component" value="Unassembled WGS sequence"/>
</dbReference>
<protein>
    <submittedName>
        <fullName evidence="1">Uncharacterized protein</fullName>
    </submittedName>
</protein>
<gene>
    <name evidence="1" type="ORF">Salat_1130800</name>
</gene>